<dbReference type="PANTHER" id="PTHR31447">
    <property type="entry name" value="HYDROXYPROLINE-RICH GLYCOPROTEIN FAMILY PROTEIN-RELATED"/>
    <property type="match status" value="1"/>
</dbReference>
<dbReference type="InterPro" id="IPR027450">
    <property type="entry name" value="AlkB-like"/>
</dbReference>
<dbReference type="AlphaFoldDB" id="A0A067L300"/>
<proteinExistence type="inferred from homology"/>
<keyword evidence="5" id="KW-1185">Reference proteome</keyword>
<protein>
    <recommendedName>
        <fullName evidence="3">Fe2OG dioxygenase domain-containing protein</fullName>
    </recommendedName>
</protein>
<name>A0A067L300_JATCU</name>
<evidence type="ECO:0000256" key="1">
    <source>
        <dbReference type="ARBA" id="ARBA00007879"/>
    </source>
</evidence>
<dbReference type="GO" id="GO:0032451">
    <property type="term" value="F:demethylase activity"/>
    <property type="evidence" value="ECO:0007669"/>
    <property type="project" value="InterPro"/>
</dbReference>
<organism evidence="4 5">
    <name type="scientific">Jatropha curcas</name>
    <name type="common">Barbados nut</name>
    <dbReference type="NCBI Taxonomy" id="180498"/>
    <lineage>
        <taxon>Eukaryota</taxon>
        <taxon>Viridiplantae</taxon>
        <taxon>Streptophyta</taxon>
        <taxon>Embryophyta</taxon>
        <taxon>Tracheophyta</taxon>
        <taxon>Spermatophyta</taxon>
        <taxon>Magnoliopsida</taxon>
        <taxon>eudicotyledons</taxon>
        <taxon>Gunneridae</taxon>
        <taxon>Pentapetalae</taxon>
        <taxon>rosids</taxon>
        <taxon>fabids</taxon>
        <taxon>Malpighiales</taxon>
        <taxon>Euphorbiaceae</taxon>
        <taxon>Crotonoideae</taxon>
        <taxon>Jatropheae</taxon>
        <taxon>Jatropha</taxon>
    </lineage>
</organism>
<feature type="region of interest" description="Disordered" evidence="2">
    <location>
        <begin position="70"/>
        <end position="122"/>
    </location>
</feature>
<dbReference type="PROSITE" id="PS51471">
    <property type="entry name" value="FE2OG_OXY"/>
    <property type="match status" value="1"/>
</dbReference>
<comment type="similarity">
    <text evidence="1">Belongs to the alkB family.</text>
</comment>
<dbReference type="OrthoDB" id="271595at2759"/>
<dbReference type="KEGG" id="jcu:105633364"/>
<accession>A0A067L300</accession>
<dbReference type="GO" id="GO:0006402">
    <property type="term" value="P:mRNA catabolic process"/>
    <property type="evidence" value="ECO:0007669"/>
    <property type="project" value="InterPro"/>
</dbReference>
<evidence type="ECO:0000256" key="2">
    <source>
        <dbReference type="SAM" id="MobiDB-lite"/>
    </source>
</evidence>
<feature type="domain" description="Fe2OG dioxygenase" evidence="3">
    <location>
        <begin position="290"/>
        <end position="387"/>
    </location>
</feature>
<dbReference type="Gene3D" id="2.60.120.590">
    <property type="entry name" value="Alpha-ketoglutarate-dependent dioxygenase AlkB-like"/>
    <property type="match status" value="1"/>
</dbReference>
<dbReference type="SUPFAM" id="SSF51197">
    <property type="entry name" value="Clavaminate synthase-like"/>
    <property type="match status" value="1"/>
</dbReference>
<feature type="compositionally biased region" description="Polar residues" evidence="2">
    <location>
        <begin position="472"/>
        <end position="483"/>
    </location>
</feature>
<evidence type="ECO:0000259" key="3">
    <source>
        <dbReference type="PROSITE" id="PS51471"/>
    </source>
</evidence>
<dbReference type="InterPro" id="IPR044842">
    <property type="entry name" value="ALKBH9B/ALKBH10B-like"/>
</dbReference>
<dbReference type="GO" id="GO:0003729">
    <property type="term" value="F:mRNA binding"/>
    <property type="evidence" value="ECO:0007669"/>
    <property type="project" value="InterPro"/>
</dbReference>
<feature type="compositionally biased region" description="Basic and acidic residues" evidence="2">
    <location>
        <begin position="105"/>
        <end position="114"/>
    </location>
</feature>
<dbReference type="InterPro" id="IPR037151">
    <property type="entry name" value="AlkB-like_sf"/>
</dbReference>
<dbReference type="Proteomes" id="UP000027138">
    <property type="component" value="Unassembled WGS sequence"/>
</dbReference>
<dbReference type="Pfam" id="PF13532">
    <property type="entry name" value="2OG-FeII_Oxy_2"/>
    <property type="match status" value="1"/>
</dbReference>
<evidence type="ECO:0000313" key="4">
    <source>
        <dbReference type="EMBL" id="KDP38875.1"/>
    </source>
</evidence>
<dbReference type="InterPro" id="IPR005123">
    <property type="entry name" value="Oxoglu/Fe-dep_dioxygenase_dom"/>
</dbReference>
<feature type="compositionally biased region" description="Polar residues" evidence="2">
    <location>
        <begin position="80"/>
        <end position="101"/>
    </location>
</feature>
<dbReference type="EMBL" id="KK914355">
    <property type="protein sequence ID" value="KDP38875.1"/>
    <property type="molecule type" value="Genomic_DNA"/>
</dbReference>
<feature type="region of interest" description="Disordered" evidence="2">
    <location>
        <begin position="412"/>
        <end position="490"/>
    </location>
</feature>
<reference evidence="4 5" key="1">
    <citation type="journal article" date="2014" name="PLoS ONE">
        <title>Global Analysis of Gene Expression Profiles in Physic Nut (Jatropha curcas L.) Seedlings Exposed to Salt Stress.</title>
        <authorList>
            <person name="Zhang L."/>
            <person name="Zhang C."/>
            <person name="Wu P."/>
            <person name="Chen Y."/>
            <person name="Li M."/>
            <person name="Jiang H."/>
            <person name="Wu G."/>
        </authorList>
    </citation>
    <scope>NUCLEOTIDE SEQUENCE [LARGE SCALE GENOMIC DNA]</scope>
    <source>
        <strain evidence="5">cv. GZQX0401</strain>
        <tissue evidence="4">Young leaves</tissue>
    </source>
</reference>
<gene>
    <name evidence="4" type="ORF">JCGZ_05032</name>
</gene>
<dbReference type="PANTHER" id="PTHR31447:SF1">
    <property type="entry name" value="OS06G0138200 PROTEIN"/>
    <property type="match status" value="1"/>
</dbReference>
<sequence>MVGELARKLPEPAAGGGGVDYMEILKTMDREEILEVLSEGFCQHCCALLESRIHNFINKKFKKMPLSNGGSKMLKEFQPANDNSESLSPGQESPPSSSNQMLEHVYSERKKRDSINSSSASANSHQNLIDHFGSEILLNDGLVDVSSMTDNGLSEEQKEQIRFSKVGKKKDFVCIERVNGKSTNILQGLELHTKVFNAEEQKKIVECVYNLQRMGQKRQLRARTYSEPKKWMRGKGRVTIQFGCCYNYAVDKDGNPPGIVRDEEVDPLPSIFKKMIKRMVRWHVLPPTCIPNSCIVNIYDEGDCIPPHIDHHDFLRPFCTVSFLTECNIVFGSNLKIVSPGEFSGSVSIPLPVGSVLILNGHGADVAKHCVPGVPAKRISITFRKMDDSKLPYRFSLDPELSGIKPLLHSPSVKSPYQESHKPNPLGYHSISKSPVQQKHHQNGKPTANKPEVSNSMDTPFAIDRGDFPPLGSSSSLKQSRNNRAAALKH</sequence>
<evidence type="ECO:0000313" key="5">
    <source>
        <dbReference type="Proteomes" id="UP000027138"/>
    </source>
</evidence>